<dbReference type="AlphaFoldDB" id="A0A0F9GJC6"/>
<gene>
    <name evidence="1" type="ORF">LCGC14_2176690</name>
</gene>
<organism evidence="1">
    <name type="scientific">marine sediment metagenome</name>
    <dbReference type="NCBI Taxonomy" id="412755"/>
    <lineage>
        <taxon>unclassified sequences</taxon>
        <taxon>metagenomes</taxon>
        <taxon>ecological metagenomes</taxon>
    </lineage>
</organism>
<feature type="non-terminal residue" evidence="1">
    <location>
        <position position="160"/>
    </location>
</feature>
<evidence type="ECO:0008006" key="2">
    <source>
        <dbReference type="Google" id="ProtNLM"/>
    </source>
</evidence>
<dbReference type="EMBL" id="LAZR01028226">
    <property type="protein sequence ID" value="KKL63277.1"/>
    <property type="molecule type" value="Genomic_DNA"/>
</dbReference>
<comment type="caution">
    <text evidence="1">The sequence shown here is derived from an EMBL/GenBank/DDBJ whole genome shotgun (WGS) entry which is preliminary data.</text>
</comment>
<accession>A0A0F9GJC6</accession>
<reference evidence="1" key="1">
    <citation type="journal article" date="2015" name="Nature">
        <title>Complex archaea that bridge the gap between prokaryotes and eukaryotes.</title>
        <authorList>
            <person name="Spang A."/>
            <person name="Saw J.H."/>
            <person name="Jorgensen S.L."/>
            <person name="Zaremba-Niedzwiedzka K."/>
            <person name="Martijn J."/>
            <person name="Lind A.E."/>
            <person name="van Eijk R."/>
            <person name="Schleper C."/>
            <person name="Guy L."/>
            <person name="Ettema T.J."/>
        </authorList>
    </citation>
    <scope>NUCLEOTIDE SEQUENCE</scope>
</reference>
<name>A0A0F9GJC6_9ZZZZ</name>
<proteinExistence type="predicted"/>
<evidence type="ECO:0000313" key="1">
    <source>
        <dbReference type="EMBL" id="KKL63277.1"/>
    </source>
</evidence>
<sequence>MMTETAFKPVGYLVSTKEGMRGERGAFYDYVTAENGVFIEAEGRFLAARVQVAKGVIRGLAPLEPALVLRHGPIPQHLFDLALSAMLIDPEQERYVAVTWADGYHITVPEQEVSASSVVYEVPDDTVLDLHSHGGMRAFFSTTDNRDESGFRLFGVVGRL</sequence>
<protein>
    <recommendedName>
        <fullName evidence="2">JAB domain-containing protein</fullName>
    </recommendedName>
</protein>